<evidence type="ECO:0000313" key="2">
    <source>
        <dbReference type="Proteomes" id="UP000245506"/>
    </source>
</evidence>
<comment type="caution">
    <text evidence="1">The sequence shown here is derived from an EMBL/GenBank/DDBJ whole genome shotgun (WGS) entry which is preliminary data.</text>
</comment>
<dbReference type="NCBIfam" id="TIGR02565">
    <property type="entry name" value="cas_Csy2"/>
    <property type="match status" value="1"/>
</dbReference>
<dbReference type="Pfam" id="PF09614">
    <property type="entry name" value="Cas_Csy2"/>
    <property type="match status" value="1"/>
</dbReference>
<evidence type="ECO:0000313" key="1">
    <source>
        <dbReference type="EMBL" id="PWQ97557.1"/>
    </source>
</evidence>
<dbReference type="AlphaFoldDB" id="A0A317CGP3"/>
<gene>
    <name evidence="1" type="primary">csy2</name>
    <name evidence="1" type="ORF">DKT75_06455</name>
</gene>
<dbReference type="EMBL" id="QGKL01000019">
    <property type="protein sequence ID" value="PWQ97557.1"/>
    <property type="molecule type" value="Genomic_DNA"/>
</dbReference>
<organism evidence="1 2">
    <name type="scientific">Leucothrix arctica</name>
    <dbReference type="NCBI Taxonomy" id="1481894"/>
    <lineage>
        <taxon>Bacteria</taxon>
        <taxon>Pseudomonadati</taxon>
        <taxon>Pseudomonadota</taxon>
        <taxon>Gammaproteobacteria</taxon>
        <taxon>Thiotrichales</taxon>
        <taxon>Thiotrichaceae</taxon>
        <taxon>Leucothrix</taxon>
    </lineage>
</organism>
<sequence length="297" mass="33597">MSRDFLLIPNIRIHNANALSSPYTIGFPAMTAWVGAMHALQRHVQAQDFEDIEFKSMAVSCHDFDLQTHKGENDYVHSIIGTGNPLDKAGNRPSFIEEARIHLTVSLLIEIDDLGFVDFDELRDVVDACLQGKMKLAGGDILTSDWSSSCELVTVDSNTEERQLLRRLMPGHCLLERKDLMEQSMAEGQDGIDALLDYLKVTHASQQDEKEKVTWESSRETKGWIVPVATGFHGISELGQALQQRDADTPHRFAESIITLGEFVMPYRLSELDQILWHYDVDAENNLYLCRQNKPTH</sequence>
<dbReference type="Proteomes" id="UP000245506">
    <property type="component" value="Unassembled WGS sequence"/>
</dbReference>
<protein>
    <submittedName>
        <fullName evidence="1">Type I-F CRISPR-associated protein Csy2</fullName>
    </submittedName>
</protein>
<dbReference type="OrthoDB" id="1550641at2"/>
<keyword evidence="2" id="KW-1185">Reference proteome</keyword>
<dbReference type="RefSeq" id="WP_109822599.1">
    <property type="nucleotide sequence ID" value="NZ_QGKL01000019.1"/>
</dbReference>
<name>A0A317CGP3_9GAMM</name>
<accession>A0A317CGP3</accession>
<proteinExistence type="predicted"/>
<dbReference type="InterPro" id="IPR013398">
    <property type="entry name" value="CRISPR-assoc_prot_Csy2"/>
</dbReference>
<reference evidence="1 2" key="1">
    <citation type="submission" date="2018-05" db="EMBL/GenBank/DDBJ databases">
        <title>Leucothrix arctica sp. nov., isolated from Arctic seawater.</title>
        <authorList>
            <person name="Choi A."/>
            <person name="Baek K."/>
        </authorList>
    </citation>
    <scope>NUCLEOTIDE SEQUENCE [LARGE SCALE GENOMIC DNA]</scope>
    <source>
        <strain evidence="1 2">IMCC9719</strain>
    </source>
</reference>
<dbReference type="CDD" id="cd09736">
    <property type="entry name" value="Csy2_I-F"/>
    <property type="match status" value="1"/>
</dbReference>